<dbReference type="EMBL" id="JAGTJR010000001">
    <property type="protein sequence ID" value="KAH7064687.1"/>
    <property type="molecule type" value="Genomic_DNA"/>
</dbReference>
<gene>
    <name evidence="2" type="ORF">B0J12DRAFT_637566</name>
</gene>
<organism evidence="2 3">
    <name type="scientific">Macrophomina phaseolina</name>
    <dbReference type="NCBI Taxonomy" id="35725"/>
    <lineage>
        <taxon>Eukaryota</taxon>
        <taxon>Fungi</taxon>
        <taxon>Dikarya</taxon>
        <taxon>Ascomycota</taxon>
        <taxon>Pezizomycotina</taxon>
        <taxon>Dothideomycetes</taxon>
        <taxon>Dothideomycetes incertae sedis</taxon>
        <taxon>Botryosphaeriales</taxon>
        <taxon>Botryosphaeriaceae</taxon>
        <taxon>Macrophomina</taxon>
    </lineage>
</organism>
<evidence type="ECO:0000313" key="2">
    <source>
        <dbReference type="EMBL" id="KAH7064687.1"/>
    </source>
</evidence>
<comment type="caution">
    <text evidence="2">The sequence shown here is derived from an EMBL/GenBank/DDBJ whole genome shotgun (WGS) entry which is preliminary data.</text>
</comment>
<accession>A0ABQ8GTX3</accession>
<keyword evidence="1" id="KW-0732">Signal</keyword>
<evidence type="ECO:0008006" key="4">
    <source>
        <dbReference type="Google" id="ProtNLM"/>
    </source>
</evidence>
<feature type="signal peptide" evidence="1">
    <location>
        <begin position="1"/>
        <end position="28"/>
    </location>
</feature>
<evidence type="ECO:0000256" key="1">
    <source>
        <dbReference type="SAM" id="SignalP"/>
    </source>
</evidence>
<proteinExistence type="predicted"/>
<name>A0ABQ8GTX3_9PEZI</name>
<sequence length="156" mass="17056">MERILLMTTARHTHTLSLSLCVCVCAEARPRRDDGLFACCPFVGNRWRDVRTRRGSERDSEIHLRRGSGLSLRCNWVFTCVASVPVSCPWHRAPLSLPKVGARETASHARTADQCVEGGDTAEVRGDACGVGSADRITHGCFGFLAGRWESRGEGG</sequence>
<evidence type="ECO:0000313" key="3">
    <source>
        <dbReference type="Proteomes" id="UP000774617"/>
    </source>
</evidence>
<feature type="chain" id="PRO_5047284005" description="Secreted protein" evidence="1">
    <location>
        <begin position="29"/>
        <end position="156"/>
    </location>
</feature>
<dbReference type="Proteomes" id="UP000774617">
    <property type="component" value="Unassembled WGS sequence"/>
</dbReference>
<reference evidence="2 3" key="1">
    <citation type="journal article" date="2021" name="Nat. Commun.">
        <title>Genetic determinants of endophytism in the Arabidopsis root mycobiome.</title>
        <authorList>
            <person name="Mesny F."/>
            <person name="Miyauchi S."/>
            <person name="Thiergart T."/>
            <person name="Pickel B."/>
            <person name="Atanasova L."/>
            <person name="Karlsson M."/>
            <person name="Huettel B."/>
            <person name="Barry K.W."/>
            <person name="Haridas S."/>
            <person name="Chen C."/>
            <person name="Bauer D."/>
            <person name="Andreopoulos W."/>
            <person name="Pangilinan J."/>
            <person name="LaButti K."/>
            <person name="Riley R."/>
            <person name="Lipzen A."/>
            <person name="Clum A."/>
            <person name="Drula E."/>
            <person name="Henrissat B."/>
            <person name="Kohler A."/>
            <person name="Grigoriev I.V."/>
            <person name="Martin F.M."/>
            <person name="Hacquard S."/>
        </authorList>
    </citation>
    <scope>NUCLEOTIDE SEQUENCE [LARGE SCALE GENOMIC DNA]</scope>
    <source>
        <strain evidence="2 3">MPI-SDFR-AT-0080</strain>
    </source>
</reference>
<protein>
    <recommendedName>
        <fullName evidence="4">Secreted protein</fullName>
    </recommendedName>
</protein>
<keyword evidence="3" id="KW-1185">Reference proteome</keyword>